<proteinExistence type="inferred from homology"/>
<sequence>MKRGFDVAFVLVSALFVLPVVLILAVMVMLDGGSPFYVQQRVGRGGRSFPMLKLRSMVKDADRKLADYLASNPDAAAEWETTQKLRHDPRITLVGRVIRRTSLDELPQFWNVLLGHMSVVGPRPMMLSQRELYPGQAYYALRPGVTGLWQVGDRNNTSFAARAQFDADYYRLVGFGSDVSIILRTVRVMLRGTGV</sequence>
<organism evidence="5 6">
    <name type="scientific">Meridianimarinicoccus aquatilis</name>
    <dbReference type="NCBI Taxonomy" id="2552766"/>
    <lineage>
        <taxon>Bacteria</taxon>
        <taxon>Pseudomonadati</taxon>
        <taxon>Pseudomonadota</taxon>
        <taxon>Alphaproteobacteria</taxon>
        <taxon>Rhodobacterales</taxon>
        <taxon>Paracoccaceae</taxon>
        <taxon>Meridianimarinicoccus</taxon>
    </lineage>
</organism>
<keyword evidence="3" id="KW-0472">Membrane</keyword>
<evidence type="ECO:0000313" key="5">
    <source>
        <dbReference type="EMBL" id="TDL90652.1"/>
    </source>
</evidence>
<feature type="domain" description="Bacterial sugar transferase" evidence="4">
    <location>
        <begin position="2"/>
        <end position="190"/>
    </location>
</feature>
<feature type="transmembrane region" description="Helical" evidence="3">
    <location>
        <begin position="7"/>
        <end position="30"/>
    </location>
</feature>
<evidence type="ECO:0000256" key="2">
    <source>
        <dbReference type="ARBA" id="ARBA00023169"/>
    </source>
</evidence>
<comment type="similarity">
    <text evidence="1">Belongs to the bacterial sugar transferase family.</text>
</comment>
<dbReference type="Proteomes" id="UP000294562">
    <property type="component" value="Unassembled WGS sequence"/>
</dbReference>
<dbReference type="PANTHER" id="PTHR30576">
    <property type="entry name" value="COLANIC BIOSYNTHESIS UDP-GLUCOSE LIPID CARRIER TRANSFERASE"/>
    <property type="match status" value="1"/>
</dbReference>
<dbReference type="AlphaFoldDB" id="A0A4R6B2Z9"/>
<dbReference type="GO" id="GO:0016780">
    <property type="term" value="F:phosphotransferase activity, for other substituted phosphate groups"/>
    <property type="evidence" value="ECO:0007669"/>
    <property type="project" value="TreeGrafter"/>
</dbReference>
<keyword evidence="6" id="KW-1185">Reference proteome</keyword>
<evidence type="ECO:0000256" key="3">
    <source>
        <dbReference type="SAM" id="Phobius"/>
    </source>
</evidence>
<accession>A0A4R6B2Z9</accession>
<name>A0A4R6B2Z9_9RHOB</name>
<protein>
    <submittedName>
        <fullName evidence="5">Sugar transferase</fullName>
    </submittedName>
</protein>
<dbReference type="OrthoDB" id="9808602at2"/>
<keyword evidence="3" id="KW-0812">Transmembrane</keyword>
<dbReference type="EMBL" id="SMZO01000007">
    <property type="protein sequence ID" value="TDL90652.1"/>
    <property type="molecule type" value="Genomic_DNA"/>
</dbReference>
<comment type="caution">
    <text evidence="5">The sequence shown here is derived from an EMBL/GenBank/DDBJ whole genome shotgun (WGS) entry which is preliminary data.</text>
</comment>
<reference evidence="5 6" key="1">
    <citation type="submission" date="2019-03" db="EMBL/GenBank/DDBJ databases">
        <title>Rhodobacteraceae bacterium SM1902, a new member of the family Rhodobacteraceae isolated from Yantai.</title>
        <authorList>
            <person name="Sun Y."/>
        </authorList>
    </citation>
    <scope>NUCLEOTIDE SEQUENCE [LARGE SCALE GENOMIC DNA]</scope>
    <source>
        <strain evidence="5 6">SM1902</strain>
    </source>
</reference>
<dbReference type="Pfam" id="PF02397">
    <property type="entry name" value="Bac_transf"/>
    <property type="match status" value="1"/>
</dbReference>
<dbReference type="PANTHER" id="PTHR30576:SF0">
    <property type="entry name" value="UNDECAPRENYL-PHOSPHATE N-ACETYLGALACTOSAMINYL 1-PHOSPHATE TRANSFERASE-RELATED"/>
    <property type="match status" value="1"/>
</dbReference>
<dbReference type="InterPro" id="IPR003362">
    <property type="entry name" value="Bact_transf"/>
</dbReference>
<evidence type="ECO:0000256" key="1">
    <source>
        <dbReference type="ARBA" id="ARBA00006464"/>
    </source>
</evidence>
<dbReference type="GO" id="GO:0000271">
    <property type="term" value="P:polysaccharide biosynthetic process"/>
    <property type="evidence" value="ECO:0007669"/>
    <property type="project" value="UniProtKB-KW"/>
</dbReference>
<evidence type="ECO:0000259" key="4">
    <source>
        <dbReference type="Pfam" id="PF02397"/>
    </source>
</evidence>
<keyword evidence="3" id="KW-1133">Transmembrane helix</keyword>
<gene>
    <name evidence="5" type="ORF">E2L05_04805</name>
</gene>
<keyword evidence="5" id="KW-0808">Transferase</keyword>
<keyword evidence="2" id="KW-0270">Exopolysaccharide synthesis</keyword>
<evidence type="ECO:0000313" key="6">
    <source>
        <dbReference type="Proteomes" id="UP000294562"/>
    </source>
</evidence>